<feature type="compositionally biased region" description="Low complexity" evidence="1">
    <location>
        <begin position="95"/>
        <end position="107"/>
    </location>
</feature>
<evidence type="ECO:0000313" key="2">
    <source>
        <dbReference type="EMBL" id="TNN67019.1"/>
    </source>
</evidence>
<dbReference type="OrthoDB" id="5981550at2759"/>
<name>A0A4Z2HMA9_9TELE</name>
<protein>
    <submittedName>
        <fullName evidence="2">Uncharacterized protein</fullName>
    </submittedName>
</protein>
<gene>
    <name evidence="2" type="ORF">EYF80_022792</name>
</gene>
<feature type="region of interest" description="Disordered" evidence="1">
    <location>
        <begin position="93"/>
        <end position="113"/>
    </location>
</feature>
<evidence type="ECO:0000313" key="3">
    <source>
        <dbReference type="Proteomes" id="UP000314294"/>
    </source>
</evidence>
<feature type="compositionally biased region" description="Basic and acidic residues" evidence="1">
    <location>
        <begin position="16"/>
        <end position="25"/>
    </location>
</feature>
<accession>A0A4Z2HMA9</accession>
<feature type="region of interest" description="Disordered" evidence="1">
    <location>
        <begin position="1"/>
        <end position="28"/>
    </location>
</feature>
<dbReference type="EMBL" id="SRLO01000211">
    <property type="protein sequence ID" value="TNN67019.1"/>
    <property type="molecule type" value="Genomic_DNA"/>
</dbReference>
<keyword evidence="3" id="KW-1185">Reference proteome</keyword>
<comment type="caution">
    <text evidence="2">The sequence shown here is derived from an EMBL/GenBank/DDBJ whole genome shotgun (WGS) entry which is preliminary data.</text>
</comment>
<evidence type="ECO:0000256" key="1">
    <source>
        <dbReference type="SAM" id="MobiDB-lite"/>
    </source>
</evidence>
<sequence length="206" mass="22237">MGQMGQMGQMGGVEMSGRKAEDEAQKTGPSWIGALSTAGLAARSEVWRNDDHWELRLSTGVSFNKANVTFPVRRSPSENVSFSFSASARYLAKKGGNPPTGHPPTHGVRTAEEDTPYGRLLEDLCCPLAYEGETAGSDFDIWHRGPQEAHLREFTEAGLGRVKLLACGCSHSIVVTEFRASITVVGGDTLSFYFTRRAGRAGAGNR</sequence>
<dbReference type="AlphaFoldDB" id="A0A4Z2HMA9"/>
<proteinExistence type="predicted"/>
<dbReference type="Proteomes" id="UP000314294">
    <property type="component" value="Unassembled WGS sequence"/>
</dbReference>
<reference evidence="2 3" key="1">
    <citation type="submission" date="2019-03" db="EMBL/GenBank/DDBJ databases">
        <title>First draft genome of Liparis tanakae, snailfish: a comprehensive survey of snailfish specific genes.</title>
        <authorList>
            <person name="Kim W."/>
            <person name="Song I."/>
            <person name="Jeong J.-H."/>
            <person name="Kim D."/>
            <person name="Kim S."/>
            <person name="Ryu S."/>
            <person name="Song J.Y."/>
            <person name="Lee S.K."/>
        </authorList>
    </citation>
    <scope>NUCLEOTIDE SEQUENCE [LARGE SCALE GENOMIC DNA]</scope>
    <source>
        <tissue evidence="2">Muscle</tissue>
    </source>
</reference>
<organism evidence="2 3">
    <name type="scientific">Liparis tanakae</name>
    <name type="common">Tanaka's snailfish</name>
    <dbReference type="NCBI Taxonomy" id="230148"/>
    <lineage>
        <taxon>Eukaryota</taxon>
        <taxon>Metazoa</taxon>
        <taxon>Chordata</taxon>
        <taxon>Craniata</taxon>
        <taxon>Vertebrata</taxon>
        <taxon>Euteleostomi</taxon>
        <taxon>Actinopterygii</taxon>
        <taxon>Neopterygii</taxon>
        <taxon>Teleostei</taxon>
        <taxon>Neoteleostei</taxon>
        <taxon>Acanthomorphata</taxon>
        <taxon>Eupercaria</taxon>
        <taxon>Perciformes</taxon>
        <taxon>Cottioidei</taxon>
        <taxon>Cottales</taxon>
        <taxon>Liparidae</taxon>
        <taxon>Liparis</taxon>
    </lineage>
</organism>